<dbReference type="PROSITE" id="PS50109">
    <property type="entry name" value="HIS_KIN"/>
    <property type="match status" value="1"/>
</dbReference>
<dbReference type="InterPro" id="IPR003660">
    <property type="entry name" value="HAMP_dom"/>
</dbReference>
<dbReference type="FunFam" id="3.30.565.10:FF:000010">
    <property type="entry name" value="Sensor histidine kinase RcsC"/>
    <property type="match status" value="1"/>
</dbReference>
<dbReference type="AlphaFoldDB" id="A0A8J6N8K3"/>
<evidence type="ECO:0000256" key="13">
    <source>
        <dbReference type="ARBA" id="ARBA00023136"/>
    </source>
</evidence>
<keyword evidence="4" id="KW-1003">Cell membrane</keyword>
<feature type="domain" description="HAMP" evidence="21">
    <location>
        <begin position="200"/>
        <end position="252"/>
    </location>
</feature>
<gene>
    <name evidence="22" type="ORF">H8E79_07035</name>
</gene>
<dbReference type="PROSITE" id="PS50110">
    <property type="entry name" value="RESPONSE_REGULATORY"/>
    <property type="match status" value="2"/>
</dbReference>
<dbReference type="InterPro" id="IPR011006">
    <property type="entry name" value="CheY-like_superfamily"/>
</dbReference>
<evidence type="ECO:0000256" key="5">
    <source>
        <dbReference type="ARBA" id="ARBA00022553"/>
    </source>
</evidence>
<evidence type="ECO:0000256" key="18">
    <source>
        <dbReference type="SAM" id="Phobius"/>
    </source>
</evidence>
<keyword evidence="7 18" id="KW-0812">Transmembrane</keyword>
<keyword evidence="11 18" id="KW-1133">Transmembrane helix</keyword>
<evidence type="ECO:0000256" key="14">
    <source>
        <dbReference type="ARBA" id="ARBA00064003"/>
    </source>
</evidence>
<keyword evidence="10" id="KW-0067">ATP-binding</keyword>
<dbReference type="PANTHER" id="PTHR45339">
    <property type="entry name" value="HYBRID SIGNAL TRANSDUCTION HISTIDINE KINASE J"/>
    <property type="match status" value="1"/>
</dbReference>
<dbReference type="Pfam" id="PF17203">
    <property type="entry name" value="sCache_3_2"/>
    <property type="match status" value="1"/>
</dbReference>
<evidence type="ECO:0000256" key="10">
    <source>
        <dbReference type="ARBA" id="ARBA00022840"/>
    </source>
</evidence>
<dbReference type="Gene3D" id="6.10.340.10">
    <property type="match status" value="1"/>
</dbReference>
<keyword evidence="13 18" id="KW-0472">Membrane</keyword>
<evidence type="ECO:0000256" key="7">
    <source>
        <dbReference type="ARBA" id="ARBA00022692"/>
    </source>
</evidence>
<evidence type="ECO:0000256" key="11">
    <source>
        <dbReference type="ARBA" id="ARBA00022989"/>
    </source>
</evidence>
<dbReference type="InterPro" id="IPR036097">
    <property type="entry name" value="HisK_dim/P_sf"/>
</dbReference>
<sequence length="1045" mass="114912">MNPIRHLLNGLKREWGKSIRRQLAWSFSLVSLFVFMGSVCFFYAFQRDFLYEQGNKNAFALARTLSFSSVSWVLANDLVGLQEVIQGAEESVDIKFAVVLSPQGEVLASTKPEYIGLFFSDEISRHLLEQQPGPQKLVDESNLVDVAMPIQSGNHLIGWVRVELTRDTANTVLHEIAAGGLGLAIFLMLIITLIATWLAGGLTRGLDRLAGVANDAEHGRSFQRQDINRIDEIGVLARHLYRMLDTINKEQMARSAVEQELRQHKDNLEVEVQQRTEELVHARDAAEAANRVKSDFLANMSHEIRTPMNAILGMLYLAMKSEMSPTLHNYLSKTEGAAKSLLGIINDILDFSKIEAGKLEIESIEFSLDIVLEQLTDAIVFQAEKQGLEFLIHHDVNIPTRLIGDPLRLGQILLNLCGNAVKFTEAGVVELSFSGQSVSENGLTLELCVRDTGIGMTPEVQNSLFQKFTQADQSTTRRFGGTGLGLAISKLLVELMGGRIWVERSQPGQGTTMCCTVPLKISQKDQTQQHELLEKTGPLLKGIRVLLVDDNEISREILADMLHSFQLDVGIAVNGEKSIEQLQAASGKPFDVVLMDWRMPGMNGDEAIRRIRADSSIQPQPKMVMVTAYGREEVMKLADQAEVDGFLIKPVSPSTLLDTILSVLGRGRVFGLGEKDRGEITSAVALNYAGAHLLLVEDNEINREFAVDLLHSMGIEVDEAVNGEEALAMVQQRDYDAVLMDIQMPVMDGMEATRHIRALGKKPGNARFSTLPIIAMTAMAMAKDAEKCQQAGMNDFVTKPVDPDRFKTTLANWLKEKKKNLGEKQATETIPQISPTAEVTTPTIPTDLLALKNLNAAQGIHRIGGNPAAYRKQLYRFRNHYSGAIDTLQALIAEKGMAAGEEYCHALKGVCGNLSANDLFAAVSEMGSLLKQGTMPAPSDFKRLDRMLKQIIDEIDDLPGQAVGFSAGTTILKQDEIMAKLLALASLLKTDLGSADLLLGELRAGVTDTDTKQAIDDIAEKMDVFAIDEACELITLLTRRLSGTP</sequence>
<feature type="transmembrane region" description="Helical" evidence="18">
    <location>
        <begin position="23"/>
        <end position="45"/>
    </location>
</feature>
<evidence type="ECO:0000259" key="19">
    <source>
        <dbReference type="PROSITE" id="PS50109"/>
    </source>
</evidence>
<keyword evidence="8" id="KW-0547">Nucleotide-binding</keyword>
<feature type="modified residue" description="4-aspartylphosphate" evidence="16">
    <location>
        <position position="596"/>
    </location>
</feature>
<evidence type="ECO:0000313" key="22">
    <source>
        <dbReference type="EMBL" id="MBC8208903.1"/>
    </source>
</evidence>
<evidence type="ECO:0000256" key="2">
    <source>
        <dbReference type="ARBA" id="ARBA00004651"/>
    </source>
</evidence>
<dbReference type="Gene3D" id="3.30.450.20">
    <property type="entry name" value="PAS domain"/>
    <property type="match status" value="1"/>
</dbReference>
<dbReference type="SUPFAM" id="SSF55874">
    <property type="entry name" value="ATPase domain of HSP90 chaperone/DNA topoisomerase II/histidine kinase"/>
    <property type="match status" value="1"/>
</dbReference>
<evidence type="ECO:0000256" key="9">
    <source>
        <dbReference type="ARBA" id="ARBA00022777"/>
    </source>
</evidence>
<comment type="catalytic activity">
    <reaction evidence="1">
        <text>ATP + protein L-histidine = ADP + protein N-phospho-L-histidine.</text>
        <dbReference type="EC" id="2.7.13.3"/>
    </reaction>
</comment>
<dbReference type="PRINTS" id="PR00344">
    <property type="entry name" value="BCTRLSENSOR"/>
</dbReference>
<dbReference type="Pfam" id="PF02518">
    <property type="entry name" value="HATPase_c"/>
    <property type="match status" value="1"/>
</dbReference>
<evidence type="ECO:0000259" key="21">
    <source>
        <dbReference type="PROSITE" id="PS50885"/>
    </source>
</evidence>
<feature type="modified residue" description="4-aspartylphosphate" evidence="16">
    <location>
        <position position="741"/>
    </location>
</feature>
<evidence type="ECO:0000256" key="8">
    <source>
        <dbReference type="ARBA" id="ARBA00022741"/>
    </source>
</evidence>
<evidence type="ECO:0000256" key="1">
    <source>
        <dbReference type="ARBA" id="ARBA00000085"/>
    </source>
</evidence>
<dbReference type="InterPro" id="IPR033463">
    <property type="entry name" value="sCache_3"/>
</dbReference>
<evidence type="ECO:0000256" key="6">
    <source>
        <dbReference type="ARBA" id="ARBA00022679"/>
    </source>
</evidence>
<dbReference type="Gene3D" id="1.10.287.130">
    <property type="match status" value="1"/>
</dbReference>
<dbReference type="PANTHER" id="PTHR45339:SF1">
    <property type="entry name" value="HYBRID SIGNAL TRANSDUCTION HISTIDINE KINASE J"/>
    <property type="match status" value="1"/>
</dbReference>
<protein>
    <recommendedName>
        <fullName evidence="15">Sensory/regulatory protein RpfC</fullName>
        <ecNumber evidence="3">2.7.13.3</ecNumber>
    </recommendedName>
</protein>
<dbReference type="GO" id="GO:0000155">
    <property type="term" value="F:phosphorelay sensor kinase activity"/>
    <property type="evidence" value="ECO:0007669"/>
    <property type="project" value="InterPro"/>
</dbReference>
<dbReference type="SMART" id="SM00448">
    <property type="entry name" value="REC"/>
    <property type="match status" value="2"/>
</dbReference>
<comment type="caution">
    <text evidence="22">The sequence shown here is derived from an EMBL/GenBank/DDBJ whole genome shotgun (WGS) entry which is preliminary data.</text>
</comment>
<dbReference type="CDD" id="cd16922">
    <property type="entry name" value="HATPase_EvgS-ArcB-TorS-like"/>
    <property type="match status" value="1"/>
</dbReference>
<dbReference type="InterPro" id="IPR036890">
    <property type="entry name" value="HATPase_C_sf"/>
</dbReference>
<keyword evidence="9" id="KW-0418">Kinase</keyword>
<organism evidence="22 23">
    <name type="scientific">Candidatus Desulfatifera sulfidica</name>
    <dbReference type="NCBI Taxonomy" id="2841691"/>
    <lineage>
        <taxon>Bacteria</taxon>
        <taxon>Pseudomonadati</taxon>
        <taxon>Thermodesulfobacteriota</taxon>
        <taxon>Desulfobulbia</taxon>
        <taxon>Desulfobulbales</taxon>
        <taxon>Desulfobulbaceae</taxon>
        <taxon>Candidatus Desulfatifera</taxon>
    </lineage>
</organism>
<dbReference type="InterPro" id="IPR004358">
    <property type="entry name" value="Sig_transdc_His_kin-like_C"/>
</dbReference>
<comment type="subcellular location">
    <subcellularLocation>
        <location evidence="2">Cell membrane</location>
        <topology evidence="2">Multi-pass membrane protein</topology>
    </subcellularLocation>
</comment>
<feature type="domain" description="Response regulatory" evidence="20">
    <location>
        <begin position="544"/>
        <end position="664"/>
    </location>
</feature>
<evidence type="ECO:0000256" key="17">
    <source>
        <dbReference type="SAM" id="Coils"/>
    </source>
</evidence>
<dbReference type="SUPFAM" id="SSF103190">
    <property type="entry name" value="Sensory domain-like"/>
    <property type="match status" value="1"/>
</dbReference>
<dbReference type="CDD" id="cd17546">
    <property type="entry name" value="REC_hyHK_CKI1_RcsC-like"/>
    <property type="match status" value="2"/>
</dbReference>
<dbReference type="Pfam" id="PF00512">
    <property type="entry name" value="HisKA"/>
    <property type="match status" value="1"/>
</dbReference>
<evidence type="ECO:0000256" key="12">
    <source>
        <dbReference type="ARBA" id="ARBA00023012"/>
    </source>
</evidence>
<dbReference type="InterPro" id="IPR003661">
    <property type="entry name" value="HisK_dim/P_dom"/>
</dbReference>
<comment type="subunit">
    <text evidence="14">At low DSF concentrations, interacts with RpfF.</text>
</comment>
<evidence type="ECO:0000256" key="16">
    <source>
        <dbReference type="PROSITE-ProRule" id="PRU00169"/>
    </source>
</evidence>
<name>A0A8J6N8K3_9BACT</name>
<evidence type="ECO:0000256" key="3">
    <source>
        <dbReference type="ARBA" id="ARBA00012438"/>
    </source>
</evidence>
<dbReference type="GO" id="GO:0005524">
    <property type="term" value="F:ATP binding"/>
    <property type="evidence" value="ECO:0007669"/>
    <property type="project" value="UniProtKB-KW"/>
</dbReference>
<feature type="domain" description="Response regulatory" evidence="20">
    <location>
        <begin position="692"/>
        <end position="814"/>
    </location>
</feature>
<dbReference type="Pfam" id="PF00072">
    <property type="entry name" value="Response_reg"/>
    <property type="match status" value="2"/>
</dbReference>
<dbReference type="EMBL" id="JACNLK010000059">
    <property type="protein sequence ID" value="MBC8208903.1"/>
    <property type="molecule type" value="Genomic_DNA"/>
</dbReference>
<keyword evidence="17" id="KW-0175">Coiled coil</keyword>
<dbReference type="FunFam" id="1.10.287.130:FF:000002">
    <property type="entry name" value="Two-component osmosensing histidine kinase"/>
    <property type="match status" value="1"/>
</dbReference>
<dbReference type="GO" id="GO:0005886">
    <property type="term" value="C:plasma membrane"/>
    <property type="evidence" value="ECO:0007669"/>
    <property type="project" value="UniProtKB-SubCell"/>
</dbReference>
<dbReference type="SUPFAM" id="SSF47384">
    <property type="entry name" value="Homodimeric domain of signal transducing histidine kinase"/>
    <property type="match status" value="1"/>
</dbReference>
<accession>A0A8J6N8K3</accession>
<dbReference type="CDD" id="cd00082">
    <property type="entry name" value="HisKA"/>
    <property type="match status" value="1"/>
</dbReference>
<dbReference type="PROSITE" id="PS50885">
    <property type="entry name" value="HAMP"/>
    <property type="match status" value="1"/>
</dbReference>
<reference evidence="22 23" key="1">
    <citation type="submission" date="2020-08" db="EMBL/GenBank/DDBJ databases">
        <title>Bridging the membrane lipid divide: bacteria of the FCB group superphylum have the potential to synthesize archaeal ether lipids.</title>
        <authorList>
            <person name="Villanueva L."/>
            <person name="Von Meijenfeldt F.A.B."/>
            <person name="Westbye A.B."/>
            <person name="Yadav S."/>
            <person name="Hopmans E.C."/>
            <person name="Dutilh B.E."/>
            <person name="Sinninghe Damste J.S."/>
        </authorList>
    </citation>
    <scope>NUCLEOTIDE SEQUENCE [LARGE SCALE GENOMIC DNA]</scope>
    <source>
        <strain evidence="22">NIOZ-UU81</strain>
    </source>
</reference>
<dbReference type="Gene3D" id="1.20.120.160">
    <property type="entry name" value="HPT domain"/>
    <property type="match status" value="1"/>
</dbReference>
<dbReference type="Gene3D" id="3.40.50.2300">
    <property type="match status" value="2"/>
</dbReference>
<evidence type="ECO:0000256" key="15">
    <source>
        <dbReference type="ARBA" id="ARBA00068150"/>
    </source>
</evidence>
<evidence type="ECO:0000259" key="20">
    <source>
        <dbReference type="PROSITE" id="PS50110"/>
    </source>
</evidence>
<dbReference type="InterPro" id="IPR005467">
    <property type="entry name" value="His_kinase_dom"/>
</dbReference>
<feature type="domain" description="Histidine kinase" evidence="19">
    <location>
        <begin position="299"/>
        <end position="521"/>
    </location>
</feature>
<dbReference type="InterPro" id="IPR036641">
    <property type="entry name" value="HPT_dom_sf"/>
</dbReference>
<keyword evidence="5 16" id="KW-0597">Phosphoprotein</keyword>
<keyword evidence="6" id="KW-0808">Transferase</keyword>
<proteinExistence type="predicted"/>
<dbReference type="Gene3D" id="3.30.565.10">
    <property type="entry name" value="Histidine kinase-like ATPase, C-terminal domain"/>
    <property type="match status" value="1"/>
</dbReference>
<dbReference type="CDD" id="cd06225">
    <property type="entry name" value="HAMP"/>
    <property type="match status" value="1"/>
</dbReference>
<dbReference type="Proteomes" id="UP000599024">
    <property type="component" value="Unassembled WGS sequence"/>
</dbReference>
<dbReference type="InterPro" id="IPR001789">
    <property type="entry name" value="Sig_transdc_resp-reg_receiver"/>
</dbReference>
<dbReference type="SMART" id="SM00387">
    <property type="entry name" value="HATPase_c"/>
    <property type="match status" value="1"/>
</dbReference>
<keyword evidence="12" id="KW-0902">Two-component regulatory system</keyword>
<dbReference type="SUPFAM" id="SSF52172">
    <property type="entry name" value="CheY-like"/>
    <property type="match status" value="2"/>
</dbReference>
<dbReference type="SUPFAM" id="SSF47226">
    <property type="entry name" value="Histidine-containing phosphotransfer domain, HPT domain"/>
    <property type="match status" value="1"/>
</dbReference>
<dbReference type="EC" id="2.7.13.3" evidence="3"/>
<feature type="coiled-coil region" evidence="17">
    <location>
        <begin position="247"/>
        <end position="285"/>
    </location>
</feature>
<dbReference type="InterPro" id="IPR003594">
    <property type="entry name" value="HATPase_dom"/>
</dbReference>
<feature type="transmembrane region" description="Helical" evidence="18">
    <location>
        <begin position="176"/>
        <end position="199"/>
    </location>
</feature>
<dbReference type="SMART" id="SM00388">
    <property type="entry name" value="HisKA"/>
    <property type="match status" value="1"/>
</dbReference>
<evidence type="ECO:0000256" key="4">
    <source>
        <dbReference type="ARBA" id="ARBA00022475"/>
    </source>
</evidence>
<dbReference type="InterPro" id="IPR029151">
    <property type="entry name" value="Sensor-like_sf"/>
</dbReference>
<evidence type="ECO:0000313" key="23">
    <source>
        <dbReference type="Proteomes" id="UP000599024"/>
    </source>
</evidence>